<dbReference type="InterPro" id="IPR000301">
    <property type="entry name" value="Tetraspanin_animals"/>
</dbReference>
<gene>
    <name evidence="7" type="ORF">AFUS01_LOCUS11338</name>
</gene>
<evidence type="ECO:0000256" key="6">
    <source>
        <dbReference type="SAM" id="Phobius"/>
    </source>
</evidence>
<evidence type="ECO:0000256" key="4">
    <source>
        <dbReference type="ARBA" id="ARBA00022989"/>
    </source>
</evidence>
<dbReference type="PIRSF" id="PIRSF002419">
    <property type="entry name" value="Tetraspanin"/>
    <property type="match status" value="1"/>
</dbReference>
<protein>
    <recommendedName>
        <fullName evidence="9">Tetraspanin</fullName>
    </recommendedName>
</protein>
<name>A0A8J2P325_9HEXA</name>
<feature type="transmembrane region" description="Helical" evidence="6">
    <location>
        <begin position="91"/>
        <end position="113"/>
    </location>
</feature>
<dbReference type="Proteomes" id="UP000708208">
    <property type="component" value="Unassembled WGS sequence"/>
</dbReference>
<feature type="transmembrane region" description="Helical" evidence="6">
    <location>
        <begin position="237"/>
        <end position="259"/>
    </location>
</feature>
<dbReference type="GO" id="GO:0005886">
    <property type="term" value="C:plasma membrane"/>
    <property type="evidence" value="ECO:0007669"/>
    <property type="project" value="TreeGrafter"/>
</dbReference>
<reference evidence="7" key="1">
    <citation type="submission" date="2021-06" db="EMBL/GenBank/DDBJ databases">
        <authorList>
            <person name="Hodson N. C."/>
            <person name="Mongue J. A."/>
            <person name="Jaron S. K."/>
        </authorList>
    </citation>
    <scope>NUCLEOTIDE SEQUENCE</scope>
</reference>
<dbReference type="InterPro" id="IPR018499">
    <property type="entry name" value="Tetraspanin/Peripherin"/>
</dbReference>
<keyword evidence="8" id="KW-1185">Reference proteome</keyword>
<dbReference type="OrthoDB" id="5870230at2759"/>
<evidence type="ECO:0000256" key="1">
    <source>
        <dbReference type="ARBA" id="ARBA00004141"/>
    </source>
</evidence>
<evidence type="ECO:0008006" key="9">
    <source>
        <dbReference type="Google" id="ProtNLM"/>
    </source>
</evidence>
<comment type="subcellular location">
    <subcellularLocation>
        <location evidence="1">Membrane</location>
        <topology evidence="1">Multi-pass membrane protein</topology>
    </subcellularLocation>
</comment>
<evidence type="ECO:0000313" key="8">
    <source>
        <dbReference type="Proteomes" id="UP000708208"/>
    </source>
</evidence>
<evidence type="ECO:0000313" key="7">
    <source>
        <dbReference type="EMBL" id="CAG7722179.1"/>
    </source>
</evidence>
<evidence type="ECO:0000256" key="2">
    <source>
        <dbReference type="ARBA" id="ARBA00006840"/>
    </source>
</evidence>
<feature type="transmembrane region" description="Helical" evidence="6">
    <location>
        <begin position="57"/>
        <end position="79"/>
    </location>
</feature>
<sequence>MGDNKNRKPSKLSASILICFNIIFALCGVAILTLGILILKDVGRQLLFKLVSPTTSIIGQVGISLLAIGVFGFLTAILGCSTAARKCSIGWYIGCVCIVLVAELALGVSFLFFHDSLGKDLETTKLVATLQASYGTDQAFSQSMDFAQYKFNCCGVESEADYEKSSWRRDTLGGSELIYPLTCCPLDEGSSDYPPFMNPIPLNKTACQAPSYHIKHRYKEGCLPPIEDWFRKQTLTFVGMGLTLLLLQIASLAAAICLCRKM</sequence>
<comment type="caution">
    <text evidence="7">The sequence shown here is derived from an EMBL/GenBank/DDBJ whole genome shotgun (WGS) entry which is preliminary data.</text>
</comment>
<proteinExistence type="inferred from homology"/>
<dbReference type="Pfam" id="PF00335">
    <property type="entry name" value="Tetraspanin"/>
    <property type="match status" value="1"/>
</dbReference>
<keyword evidence="4 6" id="KW-1133">Transmembrane helix</keyword>
<comment type="similarity">
    <text evidence="2">Belongs to the tetraspanin (TM4SF) family.</text>
</comment>
<keyword evidence="5 6" id="KW-0472">Membrane</keyword>
<dbReference type="EMBL" id="CAJVCH010086878">
    <property type="protein sequence ID" value="CAG7722179.1"/>
    <property type="molecule type" value="Genomic_DNA"/>
</dbReference>
<feature type="transmembrane region" description="Helical" evidence="6">
    <location>
        <begin position="12"/>
        <end position="37"/>
    </location>
</feature>
<evidence type="ECO:0000256" key="3">
    <source>
        <dbReference type="ARBA" id="ARBA00022692"/>
    </source>
</evidence>
<keyword evidence="3 6" id="KW-0812">Transmembrane</keyword>
<dbReference type="PANTHER" id="PTHR19282:SF428">
    <property type="entry name" value="TETRASPANIN 68C, ISOFORM A"/>
    <property type="match status" value="1"/>
</dbReference>
<organism evidence="7 8">
    <name type="scientific">Allacma fusca</name>
    <dbReference type="NCBI Taxonomy" id="39272"/>
    <lineage>
        <taxon>Eukaryota</taxon>
        <taxon>Metazoa</taxon>
        <taxon>Ecdysozoa</taxon>
        <taxon>Arthropoda</taxon>
        <taxon>Hexapoda</taxon>
        <taxon>Collembola</taxon>
        <taxon>Symphypleona</taxon>
        <taxon>Sminthuridae</taxon>
        <taxon>Allacma</taxon>
    </lineage>
</organism>
<evidence type="ECO:0000256" key="5">
    <source>
        <dbReference type="ARBA" id="ARBA00023136"/>
    </source>
</evidence>
<dbReference type="AlphaFoldDB" id="A0A8J2P325"/>
<accession>A0A8J2P325</accession>
<dbReference type="PANTHER" id="PTHR19282">
    <property type="entry name" value="TETRASPANIN"/>
    <property type="match status" value="1"/>
</dbReference>